<gene>
    <name evidence="2" type="ORF">CgunFtcFv8_004874</name>
</gene>
<dbReference type="AlphaFoldDB" id="A0AAN8HXZ9"/>
<feature type="compositionally biased region" description="Basic and acidic residues" evidence="1">
    <location>
        <begin position="144"/>
        <end position="158"/>
    </location>
</feature>
<protein>
    <recommendedName>
        <fullName evidence="4">Integrase catalytic domain-containing protein</fullName>
    </recommendedName>
</protein>
<organism evidence="2 3">
    <name type="scientific">Champsocephalus gunnari</name>
    <name type="common">Mackerel icefish</name>
    <dbReference type="NCBI Taxonomy" id="52237"/>
    <lineage>
        <taxon>Eukaryota</taxon>
        <taxon>Metazoa</taxon>
        <taxon>Chordata</taxon>
        <taxon>Craniata</taxon>
        <taxon>Vertebrata</taxon>
        <taxon>Euteleostomi</taxon>
        <taxon>Actinopterygii</taxon>
        <taxon>Neopterygii</taxon>
        <taxon>Teleostei</taxon>
        <taxon>Neoteleostei</taxon>
        <taxon>Acanthomorphata</taxon>
        <taxon>Eupercaria</taxon>
        <taxon>Perciformes</taxon>
        <taxon>Notothenioidei</taxon>
        <taxon>Channichthyidae</taxon>
        <taxon>Champsocephalus</taxon>
    </lineage>
</organism>
<dbReference type="PANTHER" id="PTHR47331:SF1">
    <property type="entry name" value="GAG-LIKE PROTEIN"/>
    <property type="match status" value="1"/>
</dbReference>
<dbReference type="Proteomes" id="UP001331515">
    <property type="component" value="Unassembled WGS sequence"/>
</dbReference>
<dbReference type="EMBL" id="JAURVH010001515">
    <property type="protein sequence ID" value="KAK5933229.1"/>
    <property type="molecule type" value="Genomic_DNA"/>
</dbReference>
<dbReference type="InterPro" id="IPR036397">
    <property type="entry name" value="RNaseH_sf"/>
</dbReference>
<accession>A0AAN8HXZ9</accession>
<dbReference type="Gene3D" id="3.30.420.10">
    <property type="entry name" value="Ribonuclease H-like superfamily/Ribonuclease H"/>
    <property type="match status" value="1"/>
</dbReference>
<proteinExistence type="predicted"/>
<evidence type="ECO:0008006" key="4">
    <source>
        <dbReference type="Google" id="ProtNLM"/>
    </source>
</evidence>
<sequence>MADLPKDRVLPDEPPFTNVGVDYFGPFEIQRGRSLVKRYGVIFACLAIRAVHIEVAYSLDTDSCINALRRFTSRRGRVAMIRSDNATSSVGAERERREAIGELNRSKVHNARLREGVKWIFHPPRASHPEESGKDTYALNIQRSDSKPWRTRASDRAV</sequence>
<feature type="region of interest" description="Disordered" evidence="1">
    <location>
        <begin position="124"/>
        <end position="158"/>
    </location>
</feature>
<evidence type="ECO:0000313" key="2">
    <source>
        <dbReference type="EMBL" id="KAK5933229.1"/>
    </source>
</evidence>
<dbReference type="SUPFAM" id="SSF53098">
    <property type="entry name" value="Ribonuclease H-like"/>
    <property type="match status" value="1"/>
</dbReference>
<dbReference type="PANTHER" id="PTHR47331">
    <property type="entry name" value="PHD-TYPE DOMAIN-CONTAINING PROTEIN"/>
    <property type="match status" value="1"/>
</dbReference>
<reference evidence="2 3" key="1">
    <citation type="journal article" date="2023" name="Mol. Biol. Evol.">
        <title>Genomics of Secondarily Temperate Adaptation in the Only Non-Antarctic Icefish.</title>
        <authorList>
            <person name="Rivera-Colon A.G."/>
            <person name="Rayamajhi N."/>
            <person name="Minhas B.F."/>
            <person name="Madrigal G."/>
            <person name="Bilyk K.T."/>
            <person name="Yoon V."/>
            <person name="Hune M."/>
            <person name="Gregory S."/>
            <person name="Cheng C.H.C."/>
            <person name="Catchen J.M."/>
        </authorList>
    </citation>
    <scope>NUCLEOTIDE SEQUENCE [LARGE SCALE GENOMIC DNA]</scope>
    <source>
        <tissue evidence="2">White muscle</tissue>
    </source>
</reference>
<evidence type="ECO:0000313" key="3">
    <source>
        <dbReference type="Proteomes" id="UP001331515"/>
    </source>
</evidence>
<comment type="caution">
    <text evidence="2">The sequence shown here is derived from an EMBL/GenBank/DDBJ whole genome shotgun (WGS) entry which is preliminary data.</text>
</comment>
<evidence type="ECO:0000256" key="1">
    <source>
        <dbReference type="SAM" id="MobiDB-lite"/>
    </source>
</evidence>
<keyword evidence="3" id="KW-1185">Reference proteome</keyword>
<name>A0AAN8HXZ9_CHAGU</name>
<dbReference type="InterPro" id="IPR012337">
    <property type="entry name" value="RNaseH-like_sf"/>
</dbReference>
<dbReference type="GO" id="GO:0003676">
    <property type="term" value="F:nucleic acid binding"/>
    <property type="evidence" value="ECO:0007669"/>
    <property type="project" value="InterPro"/>
</dbReference>